<feature type="compositionally biased region" description="Basic and acidic residues" evidence="1">
    <location>
        <begin position="11"/>
        <end position="20"/>
    </location>
</feature>
<proteinExistence type="predicted"/>
<evidence type="ECO:0000313" key="2">
    <source>
        <dbReference type="EMBL" id="KAK2083816.1"/>
    </source>
</evidence>
<name>A0ABQ9TGE5_SAGOE</name>
<sequence length="115" mass="12225">MGKIPILNSDSKAKQSKGRDPLVSGLFRLSQARELAAGPDPKGLPGVGALPRPLPGPDPGSGARRALHCPPQGGRRAPSWTQRFHFLGPAGTALRRCLSVPVPRQEMSSSWEDGR</sequence>
<dbReference type="Proteomes" id="UP001266305">
    <property type="component" value="Unassembled WGS sequence"/>
</dbReference>
<comment type="caution">
    <text evidence="2">The sequence shown here is derived from an EMBL/GenBank/DDBJ whole genome shotgun (WGS) entry which is preliminary data.</text>
</comment>
<feature type="region of interest" description="Disordered" evidence="1">
    <location>
        <begin position="35"/>
        <end position="79"/>
    </location>
</feature>
<evidence type="ECO:0000313" key="3">
    <source>
        <dbReference type="Proteomes" id="UP001266305"/>
    </source>
</evidence>
<dbReference type="EMBL" id="JASSZA010000023">
    <property type="protein sequence ID" value="KAK2083816.1"/>
    <property type="molecule type" value="Genomic_DNA"/>
</dbReference>
<organism evidence="2 3">
    <name type="scientific">Saguinus oedipus</name>
    <name type="common">Cotton-top tamarin</name>
    <name type="synonym">Oedipomidas oedipus</name>
    <dbReference type="NCBI Taxonomy" id="9490"/>
    <lineage>
        <taxon>Eukaryota</taxon>
        <taxon>Metazoa</taxon>
        <taxon>Chordata</taxon>
        <taxon>Craniata</taxon>
        <taxon>Vertebrata</taxon>
        <taxon>Euteleostomi</taxon>
        <taxon>Mammalia</taxon>
        <taxon>Eutheria</taxon>
        <taxon>Euarchontoglires</taxon>
        <taxon>Primates</taxon>
        <taxon>Haplorrhini</taxon>
        <taxon>Platyrrhini</taxon>
        <taxon>Cebidae</taxon>
        <taxon>Callitrichinae</taxon>
        <taxon>Saguinus</taxon>
    </lineage>
</organism>
<reference evidence="2 3" key="1">
    <citation type="submission" date="2023-05" db="EMBL/GenBank/DDBJ databases">
        <title>B98-5 Cell Line De Novo Hybrid Assembly: An Optical Mapping Approach.</title>
        <authorList>
            <person name="Kananen K."/>
            <person name="Auerbach J.A."/>
            <person name="Kautto E."/>
            <person name="Blachly J.S."/>
        </authorList>
    </citation>
    <scope>NUCLEOTIDE SEQUENCE [LARGE SCALE GENOMIC DNA]</scope>
    <source>
        <strain evidence="2">B95-8</strain>
        <tissue evidence="2">Cell line</tissue>
    </source>
</reference>
<protein>
    <submittedName>
        <fullName evidence="2">Uncharacterized protein</fullName>
    </submittedName>
</protein>
<keyword evidence="3" id="KW-1185">Reference proteome</keyword>
<gene>
    <name evidence="2" type="ORF">P7K49_039052</name>
</gene>
<accession>A0ABQ9TGE5</accession>
<feature type="region of interest" description="Disordered" evidence="1">
    <location>
        <begin position="1"/>
        <end position="20"/>
    </location>
</feature>
<evidence type="ECO:0000256" key="1">
    <source>
        <dbReference type="SAM" id="MobiDB-lite"/>
    </source>
</evidence>